<keyword evidence="6" id="KW-1185">Reference proteome</keyword>
<reference evidence="5" key="2">
    <citation type="submission" date="2020-06" db="EMBL/GenBank/DDBJ databases">
        <title>Helianthus annuus Genome sequencing and assembly Release 2.</title>
        <authorList>
            <person name="Gouzy J."/>
            <person name="Langlade N."/>
            <person name="Munos S."/>
        </authorList>
    </citation>
    <scope>NUCLEOTIDE SEQUENCE</scope>
    <source>
        <tissue evidence="5">Leaves</tissue>
    </source>
</reference>
<organism evidence="5 6">
    <name type="scientific">Helianthus annuus</name>
    <name type="common">Common sunflower</name>
    <dbReference type="NCBI Taxonomy" id="4232"/>
    <lineage>
        <taxon>Eukaryota</taxon>
        <taxon>Viridiplantae</taxon>
        <taxon>Streptophyta</taxon>
        <taxon>Embryophyta</taxon>
        <taxon>Tracheophyta</taxon>
        <taxon>Spermatophyta</taxon>
        <taxon>Magnoliopsida</taxon>
        <taxon>eudicotyledons</taxon>
        <taxon>Gunneridae</taxon>
        <taxon>Pentapetalae</taxon>
        <taxon>asterids</taxon>
        <taxon>campanulids</taxon>
        <taxon>Asterales</taxon>
        <taxon>Asteraceae</taxon>
        <taxon>Asteroideae</taxon>
        <taxon>Heliantheae alliance</taxon>
        <taxon>Heliantheae</taxon>
        <taxon>Helianthus</taxon>
    </lineage>
</organism>
<evidence type="ECO:0000256" key="2">
    <source>
        <dbReference type="ARBA" id="ARBA00023242"/>
    </source>
</evidence>
<evidence type="ECO:0000256" key="3">
    <source>
        <dbReference type="SAM" id="MobiDB-lite"/>
    </source>
</evidence>
<protein>
    <submittedName>
        <fullName evidence="5">Myb-like transcription factor</fullName>
    </submittedName>
</protein>
<accession>A0A9K3IV19</accession>
<dbReference type="Gramene" id="mRNA:HanXRQr2_Chr06g0261051">
    <property type="protein sequence ID" value="mRNA:HanXRQr2_Chr06g0261051"/>
    <property type="gene ID" value="HanXRQr2_Chr06g0261051"/>
</dbReference>
<dbReference type="Proteomes" id="UP000215914">
    <property type="component" value="Unassembled WGS sequence"/>
</dbReference>
<dbReference type="GO" id="GO:0005634">
    <property type="term" value="C:nucleus"/>
    <property type="evidence" value="ECO:0007669"/>
    <property type="project" value="UniProtKB-SubCell"/>
</dbReference>
<feature type="region of interest" description="Disordered" evidence="3">
    <location>
        <begin position="1"/>
        <end position="47"/>
    </location>
</feature>
<evidence type="ECO:0000313" key="5">
    <source>
        <dbReference type="EMBL" id="KAF5802570.1"/>
    </source>
</evidence>
<proteinExistence type="predicted"/>
<evidence type="ECO:0000256" key="1">
    <source>
        <dbReference type="ARBA" id="ARBA00004123"/>
    </source>
</evidence>
<reference evidence="5" key="1">
    <citation type="journal article" date="2017" name="Nature">
        <title>The sunflower genome provides insights into oil metabolism, flowering and Asterid evolution.</title>
        <authorList>
            <person name="Badouin H."/>
            <person name="Gouzy J."/>
            <person name="Grassa C.J."/>
            <person name="Murat F."/>
            <person name="Staton S.E."/>
            <person name="Cottret L."/>
            <person name="Lelandais-Briere C."/>
            <person name="Owens G.L."/>
            <person name="Carrere S."/>
            <person name="Mayjonade B."/>
            <person name="Legrand L."/>
            <person name="Gill N."/>
            <person name="Kane N.C."/>
            <person name="Bowers J.E."/>
            <person name="Hubner S."/>
            <person name="Bellec A."/>
            <person name="Berard A."/>
            <person name="Berges H."/>
            <person name="Blanchet N."/>
            <person name="Boniface M.C."/>
            <person name="Brunel D."/>
            <person name="Catrice O."/>
            <person name="Chaidir N."/>
            <person name="Claudel C."/>
            <person name="Donnadieu C."/>
            <person name="Faraut T."/>
            <person name="Fievet G."/>
            <person name="Helmstetter N."/>
            <person name="King M."/>
            <person name="Knapp S.J."/>
            <person name="Lai Z."/>
            <person name="Le Paslier M.C."/>
            <person name="Lippi Y."/>
            <person name="Lorenzon L."/>
            <person name="Mandel J.R."/>
            <person name="Marage G."/>
            <person name="Marchand G."/>
            <person name="Marquand E."/>
            <person name="Bret-Mestries E."/>
            <person name="Morien E."/>
            <person name="Nambeesan S."/>
            <person name="Nguyen T."/>
            <person name="Pegot-Espagnet P."/>
            <person name="Pouilly N."/>
            <person name="Raftis F."/>
            <person name="Sallet E."/>
            <person name="Schiex T."/>
            <person name="Thomas J."/>
            <person name="Vandecasteele C."/>
            <person name="Vares D."/>
            <person name="Vear F."/>
            <person name="Vautrin S."/>
            <person name="Crespi M."/>
            <person name="Mangin B."/>
            <person name="Burke J.M."/>
            <person name="Salse J."/>
            <person name="Munos S."/>
            <person name="Vincourt P."/>
            <person name="Rieseberg L.H."/>
            <person name="Langlade N.B."/>
        </authorList>
    </citation>
    <scope>NUCLEOTIDE SEQUENCE</scope>
    <source>
        <tissue evidence="5">Leaves</tissue>
    </source>
</reference>
<feature type="domain" description="HTH myb-type" evidence="4">
    <location>
        <begin position="20"/>
        <end position="47"/>
    </location>
</feature>
<name>A0A9K3IV19_HELAN</name>
<comment type="subcellular location">
    <subcellularLocation>
        <location evidence="1">Nucleus</location>
    </subcellularLocation>
</comment>
<dbReference type="PROSITE" id="PS51294">
    <property type="entry name" value="HTH_MYB"/>
    <property type="match status" value="1"/>
</dbReference>
<evidence type="ECO:0000313" key="6">
    <source>
        <dbReference type="Proteomes" id="UP000215914"/>
    </source>
</evidence>
<feature type="compositionally biased region" description="Low complexity" evidence="3">
    <location>
        <begin position="1"/>
        <end position="11"/>
    </location>
</feature>
<dbReference type="EMBL" id="MNCJ02000321">
    <property type="protein sequence ID" value="KAF5802570.1"/>
    <property type="molecule type" value="Genomic_DNA"/>
</dbReference>
<keyword evidence="2" id="KW-0539">Nucleus</keyword>
<sequence>MSNINSNHNNNGEPQKQQQEKERHIVSWSQEEDDILRQQIGIHGTDK</sequence>
<dbReference type="AlphaFoldDB" id="A0A9K3IV19"/>
<gene>
    <name evidence="5" type="ORF">HanXRQr2_Chr06g0261051</name>
</gene>
<evidence type="ECO:0000259" key="4">
    <source>
        <dbReference type="PROSITE" id="PS51294"/>
    </source>
</evidence>
<comment type="caution">
    <text evidence="5">The sequence shown here is derived from an EMBL/GenBank/DDBJ whole genome shotgun (WGS) entry which is preliminary data.</text>
</comment>
<dbReference type="InterPro" id="IPR017930">
    <property type="entry name" value="Myb_dom"/>
</dbReference>